<dbReference type="AlphaFoldDB" id="A0A2S9EJ63"/>
<comment type="similarity">
    <text evidence="2 7">Belongs to the GMC oxidoreductase family.</text>
</comment>
<feature type="binding site" evidence="6">
    <location>
        <begin position="465"/>
        <end position="466"/>
    </location>
    <ligand>
        <name>FAD</name>
        <dbReference type="ChEBI" id="CHEBI:57692"/>
    </ligand>
</feature>
<evidence type="ECO:0000256" key="7">
    <source>
        <dbReference type="RuleBase" id="RU003968"/>
    </source>
</evidence>
<comment type="cofactor">
    <cofactor evidence="1 6">
        <name>FAD</name>
        <dbReference type="ChEBI" id="CHEBI:57692"/>
    </cofactor>
</comment>
<evidence type="ECO:0000256" key="2">
    <source>
        <dbReference type="ARBA" id="ARBA00010790"/>
    </source>
</evidence>
<dbReference type="InterPro" id="IPR012132">
    <property type="entry name" value="GMC_OxRdtase"/>
</dbReference>
<evidence type="ECO:0000256" key="3">
    <source>
        <dbReference type="ARBA" id="ARBA00022630"/>
    </source>
</evidence>
<reference evidence="9 10" key="1">
    <citation type="submission" date="2017-09" db="EMBL/GenBank/DDBJ databases">
        <title>Genomic, metabolic, and phenotypic characteristics of bacterial isolates from the natural microbiome of the model nematode Caenorhabditis elegans.</title>
        <authorList>
            <person name="Zimmermann J."/>
            <person name="Obeng N."/>
            <person name="Yang W."/>
            <person name="Obeng O."/>
            <person name="Kissoyan K."/>
            <person name="Pees B."/>
            <person name="Dirksen P."/>
            <person name="Hoppner M."/>
            <person name="Franke A."/>
            <person name="Rosenstiel P."/>
            <person name="Leippe M."/>
            <person name="Dierking K."/>
            <person name="Kaleta C."/>
            <person name="Schulenburg H."/>
        </authorList>
    </citation>
    <scope>NUCLEOTIDE SEQUENCE [LARGE SCALE GENOMIC DNA]</scope>
    <source>
        <strain evidence="9 10">MYb117</strain>
    </source>
</reference>
<evidence type="ECO:0000256" key="4">
    <source>
        <dbReference type="ARBA" id="ARBA00022827"/>
    </source>
</evidence>
<dbReference type="Proteomes" id="UP000238045">
    <property type="component" value="Unassembled WGS sequence"/>
</dbReference>
<dbReference type="SUPFAM" id="SSF51905">
    <property type="entry name" value="FAD/NAD(P)-binding domain"/>
    <property type="match status" value="1"/>
</dbReference>
<dbReference type="PROSITE" id="PS00623">
    <property type="entry name" value="GMC_OXRED_1"/>
    <property type="match status" value="1"/>
</dbReference>
<dbReference type="PANTHER" id="PTHR11552:SF147">
    <property type="entry name" value="CHOLINE DEHYDROGENASE, MITOCHONDRIAL"/>
    <property type="match status" value="1"/>
</dbReference>
<dbReference type="GO" id="GO:0016614">
    <property type="term" value="F:oxidoreductase activity, acting on CH-OH group of donors"/>
    <property type="evidence" value="ECO:0007669"/>
    <property type="project" value="InterPro"/>
</dbReference>
<dbReference type="InterPro" id="IPR000172">
    <property type="entry name" value="GMC_OxRdtase_N"/>
</dbReference>
<keyword evidence="4 6" id="KW-0274">FAD</keyword>
<accession>A0A2S9EJ63</accession>
<evidence type="ECO:0000256" key="6">
    <source>
        <dbReference type="PIRSR" id="PIRSR000137-2"/>
    </source>
</evidence>
<dbReference type="InterPro" id="IPR007867">
    <property type="entry name" value="GMC_OxRtase_C"/>
</dbReference>
<sequence length="530" mass="57189">MSTQHYDYIIVGGGSAGSVLANRLSAQADKRVLLIEAGADTPEHDTPTDILDGLQPWLPRLAGERYFWPGLNILRASEHGDIPREPQLYEQARILGGGSSVNMMVANRGLPRDYDEWARLGADGWDWQGVLPYFRKLERDLDFGHSHPEQHGQDGPIPIARVDSRHWGSFTRASAQALHTQGLNDIVDQNGRFEDGYFAPAVAIEHDQRVSSARAYLNAAVRARPNLSVWADTTVRQLTVKGQRVTGVQAVRDGRTVELAGDEVILAAGALQSPAFLLRAGIGPADQLRDLGIEVIADRPGVGRNLWDHSSIGLSASLHHPQVPSDEPGAAHLLAARVSSGVEPSVPGDLYLGIAPNAALGLASAVLWVNKPSSSGHLRLRSKDPADYPAVEFNLLSDRRDLERLRQGLRLLARVFAHPAVAAFSGPPRLSRFAQASNEGPLLSELLANDAQLERYLRTHVGGVWHASGTCRIGRADDPQAVVDHAGRVHGVQGLRVADASVFPSIPTANTNLPTLMIAEKIAEAILANA</sequence>
<dbReference type="PANTHER" id="PTHR11552">
    <property type="entry name" value="GLUCOSE-METHANOL-CHOLINE GMC OXIDOREDUCTASE"/>
    <property type="match status" value="1"/>
</dbReference>
<evidence type="ECO:0000256" key="5">
    <source>
        <dbReference type="ARBA" id="ARBA00023002"/>
    </source>
</evidence>
<feature type="binding site" evidence="6">
    <location>
        <begin position="102"/>
        <end position="105"/>
    </location>
    <ligand>
        <name>FAD</name>
        <dbReference type="ChEBI" id="CHEBI:57692"/>
    </ligand>
</feature>
<dbReference type="InterPro" id="IPR036188">
    <property type="entry name" value="FAD/NAD-bd_sf"/>
</dbReference>
<keyword evidence="3 7" id="KW-0285">Flavoprotein</keyword>
<keyword evidence="5" id="KW-0560">Oxidoreductase</keyword>
<evidence type="ECO:0000313" key="9">
    <source>
        <dbReference type="EMBL" id="PRC15345.1"/>
    </source>
</evidence>
<dbReference type="EMBL" id="PCQL01000019">
    <property type="protein sequence ID" value="PRC15345.1"/>
    <property type="molecule type" value="Genomic_DNA"/>
</dbReference>
<feature type="domain" description="Glucose-methanol-choline oxidoreductase N-terminal" evidence="8">
    <location>
        <begin position="92"/>
        <end position="115"/>
    </location>
</feature>
<dbReference type="SUPFAM" id="SSF54373">
    <property type="entry name" value="FAD-linked reductases, C-terminal domain"/>
    <property type="match status" value="1"/>
</dbReference>
<evidence type="ECO:0000313" key="10">
    <source>
        <dbReference type="Proteomes" id="UP000238045"/>
    </source>
</evidence>
<keyword evidence="10" id="KW-1185">Reference proteome</keyword>
<dbReference type="Gene3D" id="3.30.410.40">
    <property type="match status" value="1"/>
</dbReference>
<dbReference type="Pfam" id="PF05199">
    <property type="entry name" value="GMC_oxred_C"/>
    <property type="match status" value="1"/>
</dbReference>
<proteinExistence type="inferred from homology"/>
<dbReference type="RefSeq" id="WP_105697938.1">
    <property type="nucleotide sequence ID" value="NZ_CP159260.1"/>
</dbReference>
<dbReference type="PIRSF" id="PIRSF000137">
    <property type="entry name" value="Alcohol_oxidase"/>
    <property type="match status" value="1"/>
</dbReference>
<comment type="caution">
    <text evidence="9">The sequence shown here is derived from an EMBL/GenBank/DDBJ whole genome shotgun (WGS) entry which is preliminary data.</text>
</comment>
<name>A0A2S9EJ63_9PSED</name>
<feature type="binding site" evidence="6">
    <location>
        <position position="235"/>
    </location>
    <ligand>
        <name>FAD</name>
        <dbReference type="ChEBI" id="CHEBI:57692"/>
    </ligand>
</feature>
<dbReference type="GO" id="GO:0050660">
    <property type="term" value="F:flavin adenine dinucleotide binding"/>
    <property type="evidence" value="ECO:0007669"/>
    <property type="project" value="InterPro"/>
</dbReference>
<protein>
    <submittedName>
        <fullName evidence="9">Glucose-methanol-choline oxidoreductase</fullName>
    </submittedName>
</protein>
<dbReference type="Gene3D" id="3.50.50.60">
    <property type="entry name" value="FAD/NAD(P)-binding domain"/>
    <property type="match status" value="1"/>
</dbReference>
<organism evidence="9 10">
    <name type="scientific">Pseudomonas poae</name>
    <dbReference type="NCBI Taxonomy" id="200451"/>
    <lineage>
        <taxon>Bacteria</taxon>
        <taxon>Pseudomonadati</taxon>
        <taxon>Pseudomonadota</taxon>
        <taxon>Gammaproteobacteria</taxon>
        <taxon>Pseudomonadales</taxon>
        <taxon>Pseudomonadaceae</taxon>
        <taxon>Pseudomonas</taxon>
    </lineage>
</organism>
<dbReference type="Pfam" id="PF00732">
    <property type="entry name" value="GMC_oxred_N"/>
    <property type="match status" value="1"/>
</dbReference>
<gene>
    <name evidence="9" type="ORF">CQZ99_17690</name>
</gene>
<evidence type="ECO:0000256" key="1">
    <source>
        <dbReference type="ARBA" id="ARBA00001974"/>
    </source>
</evidence>
<evidence type="ECO:0000259" key="8">
    <source>
        <dbReference type="PROSITE" id="PS00623"/>
    </source>
</evidence>